<protein>
    <recommendedName>
        <fullName evidence="4">Transposase (putative) gypsy type domain-containing protein</fullName>
    </recommendedName>
</protein>
<keyword evidence="6" id="KW-1185">Reference proteome</keyword>
<comment type="caution">
    <text evidence="5">The sequence shown here is derived from an EMBL/GenBank/DDBJ whole genome shotgun (WGS) entry which is preliminary data.</text>
</comment>
<reference evidence="5" key="1">
    <citation type="submission" date="2022-12" db="EMBL/GenBank/DDBJ databases">
        <title>Draft genome assemblies for two species of Escallonia (Escalloniales).</title>
        <authorList>
            <person name="Chanderbali A."/>
            <person name="Dervinis C."/>
            <person name="Anghel I."/>
            <person name="Soltis D."/>
            <person name="Soltis P."/>
            <person name="Zapata F."/>
        </authorList>
    </citation>
    <scope>NUCLEOTIDE SEQUENCE</scope>
    <source>
        <strain evidence="5">UCBG92.1500</strain>
        <tissue evidence="5">Leaf</tissue>
    </source>
</reference>
<feature type="signal peptide" evidence="3">
    <location>
        <begin position="1"/>
        <end position="26"/>
    </location>
</feature>
<gene>
    <name evidence="5" type="ORF">RJ640_003741</name>
</gene>
<feature type="coiled-coil region" evidence="1">
    <location>
        <begin position="438"/>
        <end position="493"/>
    </location>
</feature>
<proteinExistence type="predicted"/>
<keyword evidence="3" id="KW-0732">Signal</keyword>
<dbReference type="Pfam" id="PF04195">
    <property type="entry name" value="Transposase_28"/>
    <property type="match status" value="1"/>
</dbReference>
<evidence type="ECO:0000256" key="3">
    <source>
        <dbReference type="SAM" id="SignalP"/>
    </source>
</evidence>
<feature type="domain" description="Transposase (putative) gypsy type" evidence="4">
    <location>
        <begin position="103"/>
        <end position="160"/>
    </location>
</feature>
<name>A0AA88S1C1_9ASTE</name>
<dbReference type="EMBL" id="JAVXUO010000038">
    <property type="protein sequence ID" value="KAK2995949.1"/>
    <property type="molecule type" value="Genomic_DNA"/>
</dbReference>
<evidence type="ECO:0000259" key="4">
    <source>
        <dbReference type="Pfam" id="PF04195"/>
    </source>
</evidence>
<feature type="chain" id="PRO_5041659009" description="Transposase (putative) gypsy type domain-containing protein" evidence="3">
    <location>
        <begin position="27"/>
        <end position="550"/>
    </location>
</feature>
<sequence>MEAMYFICPLLLTLFWFNLFFATSTSVPRRDALGDVKDEAEEKFDEDTWFTSDEKRNKMSKESIVELLEEFPLPPPFSAQVPALQEPANYGTDLETSVYEGQIRSGYRIPMHPFAVAFFNYYKMAPGQLVPNGRRKIVGLIYLVQTLGYPVTVHDFLRLYLEVCFIKNVAKSVGWYYIHNRVRVIKGGPKSNKGWHSRYFFIQRPSGKWEFPRKWNGFCKDYEKKGFLAPNATTNKLINHIKRKGGLNIDEPLTDQEIRHAGLVPPAPTILVPLTIVIESRVVLGGRTRGFAAGMSSSRTPNLEMSGKGESGKGDFLGLLQRASKGKRKEAAGEGSSPTIKRSRLPAPLTFPLVVEDLPADKDPIFHPRWTIKRGDSGMPSSHISAQHLAHGVLPSDKAILENQPHEAFAMAHVHAAYNAYCYSSQMQSRFAMAMDVARDAEAEKRAAVGKADKLSKEVNDLKVENTELLAKVNHLEKRCEKLKKAEVDVTNKAIQAFLDGTAEEEWLRKRTEDGLSIFEQGFQKAKELIVTKYPSLFLDDITVPVFGSP</sequence>
<evidence type="ECO:0000313" key="6">
    <source>
        <dbReference type="Proteomes" id="UP001187471"/>
    </source>
</evidence>
<evidence type="ECO:0000256" key="2">
    <source>
        <dbReference type="SAM" id="MobiDB-lite"/>
    </source>
</evidence>
<dbReference type="Proteomes" id="UP001187471">
    <property type="component" value="Unassembled WGS sequence"/>
</dbReference>
<dbReference type="InterPro" id="IPR007321">
    <property type="entry name" value="Transposase_28"/>
</dbReference>
<keyword evidence="1" id="KW-0175">Coiled coil</keyword>
<evidence type="ECO:0000313" key="5">
    <source>
        <dbReference type="EMBL" id="KAK2995949.1"/>
    </source>
</evidence>
<organism evidence="5 6">
    <name type="scientific">Escallonia rubra</name>
    <dbReference type="NCBI Taxonomy" id="112253"/>
    <lineage>
        <taxon>Eukaryota</taxon>
        <taxon>Viridiplantae</taxon>
        <taxon>Streptophyta</taxon>
        <taxon>Embryophyta</taxon>
        <taxon>Tracheophyta</taxon>
        <taxon>Spermatophyta</taxon>
        <taxon>Magnoliopsida</taxon>
        <taxon>eudicotyledons</taxon>
        <taxon>Gunneridae</taxon>
        <taxon>Pentapetalae</taxon>
        <taxon>asterids</taxon>
        <taxon>campanulids</taxon>
        <taxon>Escalloniales</taxon>
        <taxon>Escalloniaceae</taxon>
        <taxon>Escallonia</taxon>
    </lineage>
</organism>
<dbReference type="AlphaFoldDB" id="A0AA88S1C1"/>
<evidence type="ECO:0000256" key="1">
    <source>
        <dbReference type="SAM" id="Coils"/>
    </source>
</evidence>
<accession>A0AA88S1C1</accession>
<feature type="region of interest" description="Disordered" evidence="2">
    <location>
        <begin position="294"/>
        <end position="344"/>
    </location>
</feature>